<evidence type="ECO:0000259" key="11">
    <source>
        <dbReference type="Pfam" id="PF12849"/>
    </source>
</evidence>
<sequence length="318" mass="32949">MKRKVIAITLTAMMAAGMLAGCGSSDSSSSLAADTTKEASTTEADGSTDGDSNAAGGDFSGQISVISREDGSGTRGAFIELFGVEEKNDAGEKVDNTTVDAQITNNTSVMMSTVAGNQYAIGYISLGSLNDEVKALKIDGAEASAENVENGSYKVSRPFNIVTKDGLSADAQDFMDYILSTDGQQVVSDDGYIAIKDTKAYEGSCSGEKVVVAGSSSVTPLMEKLKEAYTKVNSNANIEVQQSDSTTGITSASDGLCDIGMASRDLKDEEKSSGLTATVIATDGIAVIVNKKNPTDGLTSDQVKSIYVGDTTDWADVK</sequence>
<organism evidence="12 15">
    <name type="scientific">Fusicatenibacter saccharivorans</name>
    <dbReference type="NCBI Taxonomy" id="1150298"/>
    <lineage>
        <taxon>Bacteria</taxon>
        <taxon>Bacillati</taxon>
        <taxon>Bacillota</taxon>
        <taxon>Clostridia</taxon>
        <taxon>Lachnospirales</taxon>
        <taxon>Lachnospiraceae</taxon>
        <taxon>Fusicatenibacter</taxon>
    </lineage>
</organism>
<evidence type="ECO:0000256" key="3">
    <source>
        <dbReference type="ARBA" id="ARBA00008725"/>
    </source>
</evidence>
<evidence type="ECO:0000256" key="6">
    <source>
        <dbReference type="ARBA" id="ARBA00022729"/>
    </source>
</evidence>
<dbReference type="Proteomes" id="UP001199915">
    <property type="component" value="Unassembled WGS sequence"/>
</dbReference>
<evidence type="ECO:0000313" key="15">
    <source>
        <dbReference type="Proteomes" id="UP000095709"/>
    </source>
</evidence>
<evidence type="ECO:0000256" key="5">
    <source>
        <dbReference type="ARBA" id="ARBA00022592"/>
    </source>
</evidence>
<feature type="signal peptide" evidence="10">
    <location>
        <begin position="1"/>
        <end position="32"/>
    </location>
</feature>
<dbReference type="EMBL" id="JAAITQ010000002">
    <property type="protein sequence ID" value="NSE15156.1"/>
    <property type="molecule type" value="Genomic_DNA"/>
</dbReference>
<feature type="chain" id="PRO_5044549983" evidence="10">
    <location>
        <begin position="33"/>
        <end position="318"/>
    </location>
</feature>
<keyword evidence="16" id="KW-1185">Reference proteome</keyword>
<dbReference type="SUPFAM" id="SSF53850">
    <property type="entry name" value="Periplasmic binding protein-like II"/>
    <property type="match status" value="2"/>
</dbReference>
<comment type="similarity">
    <text evidence="3">Belongs to the PstS family.</text>
</comment>
<evidence type="ECO:0000256" key="9">
    <source>
        <dbReference type="SAM" id="MobiDB-lite"/>
    </source>
</evidence>
<dbReference type="GO" id="GO:0005886">
    <property type="term" value="C:plasma membrane"/>
    <property type="evidence" value="ECO:0007669"/>
    <property type="project" value="UniProtKB-SubCell"/>
</dbReference>
<comment type="subunit">
    <text evidence="4">The complex is composed of two ATP-binding proteins (PstB), two transmembrane proteins (PstC and PstA) and a solute-binding protein (PstS).</text>
</comment>
<dbReference type="Gene3D" id="3.40.190.10">
    <property type="entry name" value="Periplasmic binding protein-like II"/>
    <property type="match status" value="4"/>
</dbReference>
<evidence type="ECO:0000313" key="14">
    <source>
        <dbReference type="EMBL" id="NSE15156.1"/>
    </source>
</evidence>
<comment type="subcellular location">
    <subcellularLocation>
        <location evidence="2">Cell membrane</location>
        <topology evidence="2">Lipid-anchor</topology>
    </subcellularLocation>
</comment>
<comment type="function">
    <text evidence="1">Part of the ABC transporter complex PstSACB involved in phosphate import.</text>
</comment>
<dbReference type="AlphaFoldDB" id="A0A174LGR3"/>
<dbReference type="InterPro" id="IPR024370">
    <property type="entry name" value="PBP_domain"/>
</dbReference>
<name>A0A174LGR3_9FIRM</name>
<gene>
    <name evidence="12" type="primary">pstS</name>
    <name evidence="12" type="ORF">ERS852498_01481</name>
    <name evidence="14" type="ORF">G5B05_01700</name>
    <name evidence="13" type="ORF">L0N21_10740</name>
</gene>
<dbReference type="RefSeq" id="WP_055266386.1">
    <property type="nucleotide sequence ID" value="NZ_CAXSRP010000009.1"/>
</dbReference>
<keyword evidence="8" id="KW-0449">Lipoprotein</keyword>
<proteinExistence type="inferred from homology"/>
<reference evidence="13" key="4">
    <citation type="submission" date="2022-01" db="EMBL/GenBank/DDBJ databases">
        <title>Collection of gut derived symbiotic bacterial strains cultured from healthy donors.</title>
        <authorList>
            <person name="Lin H."/>
            <person name="Kohout C."/>
            <person name="Waligurski E."/>
            <person name="Pamer E.G."/>
        </authorList>
    </citation>
    <scope>NUCLEOTIDE SEQUENCE</scope>
    <source>
        <strain evidence="13">DFI.5.49</strain>
    </source>
</reference>
<evidence type="ECO:0000313" key="13">
    <source>
        <dbReference type="EMBL" id="MCG4765978.1"/>
    </source>
</evidence>
<feature type="region of interest" description="Disordered" evidence="9">
    <location>
        <begin position="27"/>
        <end position="60"/>
    </location>
</feature>
<protein>
    <submittedName>
        <fullName evidence="14">Phosphate ABC transporter substrate-binding protein</fullName>
    </submittedName>
    <submittedName>
        <fullName evidence="12">Phosphate-binding protein pstS</fullName>
    </submittedName>
    <submittedName>
        <fullName evidence="13">Substrate-binding domain-containing protein</fullName>
    </submittedName>
</protein>
<accession>A0A174LGR3</accession>
<evidence type="ECO:0000256" key="7">
    <source>
        <dbReference type="ARBA" id="ARBA00023139"/>
    </source>
</evidence>
<dbReference type="GO" id="GO:0006817">
    <property type="term" value="P:phosphate ion transport"/>
    <property type="evidence" value="ECO:0007669"/>
    <property type="project" value="UniProtKB-KW"/>
</dbReference>
<dbReference type="Proteomes" id="UP000768180">
    <property type="component" value="Unassembled WGS sequence"/>
</dbReference>
<dbReference type="EMBL" id="CZAL01000007">
    <property type="protein sequence ID" value="CUP21268.1"/>
    <property type="molecule type" value="Genomic_DNA"/>
</dbReference>
<reference evidence="14 16" key="2">
    <citation type="journal article" date="2020" name="Cell Host Microbe">
        <title>Functional and Genomic Variation between Human-Derived Isolates of Lachnospiraceae Reveals Inter- and Intra-Species Diversity.</title>
        <authorList>
            <person name="Sorbara M.T."/>
            <person name="Littmann E.R."/>
            <person name="Fontana E."/>
            <person name="Moody T.U."/>
            <person name="Kohout C.E."/>
            <person name="Gjonbalaj M."/>
            <person name="Eaton V."/>
            <person name="Seok R."/>
            <person name="Leiner I.M."/>
            <person name="Pamer E.G."/>
        </authorList>
    </citation>
    <scope>NUCLEOTIDE SEQUENCE [LARGE SCALE GENOMIC DNA]</scope>
    <source>
        <strain evidence="14 16">MSK.14.54</strain>
    </source>
</reference>
<dbReference type="Proteomes" id="UP000095709">
    <property type="component" value="Unassembled WGS sequence"/>
</dbReference>
<reference evidence="12 15" key="1">
    <citation type="submission" date="2015-09" db="EMBL/GenBank/DDBJ databases">
        <authorList>
            <consortium name="Pathogen Informatics"/>
        </authorList>
    </citation>
    <scope>NUCLEOTIDE SEQUENCE [LARGE SCALE GENOMIC DNA]</scope>
    <source>
        <strain evidence="12 15">2789STDY5834885</strain>
    </source>
</reference>
<feature type="domain" description="PBP" evidence="11">
    <location>
        <begin position="60"/>
        <end position="181"/>
    </location>
</feature>
<evidence type="ECO:0000313" key="12">
    <source>
        <dbReference type="EMBL" id="CUP21268.1"/>
    </source>
</evidence>
<dbReference type="PROSITE" id="PS51257">
    <property type="entry name" value="PROKAR_LIPOPROTEIN"/>
    <property type="match status" value="1"/>
</dbReference>
<reference evidence="14" key="3">
    <citation type="submission" date="2020-02" db="EMBL/GenBank/DDBJ databases">
        <authorList>
            <person name="Littmann E."/>
            <person name="Sorbara M."/>
        </authorList>
    </citation>
    <scope>NUCLEOTIDE SEQUENCE</scope>
    <source>
        <strain evidence="14">MSK.14.54</strain>
    </source>
</reference>
<dbReference type="EMBL" id="JAKNFS010000013">
    <property type="protein sequence ID" value="MCG4765978.1"/>
    <property type="molecule type" value="Genomic_DNA"/>
</dbReference>
<feature type="compositionally biased region" description="Polar residues" evidence="9">
    <location>
        <begin position="38"/>
        <end position="51"/>
    </location>
</feature>
<dbReference type="PANTHER" id="PTHR30570">
    <property type="entry name" value="PERIPLASMIC PHOSPHATE BINDING COMPONENT OF PHOSPHATE ABC TRANSPORTER"/>
    <property type="match status" value="1"/>
</dbReference>
<feature type="domain" description="PBP" evidence="11">
    <location>
        <begin position="202"/>
        <end position="316"/>
    </location>
</feature>
<evidence type="ECO:0000256" key="8">
    <source>
        <dbReference type="ARBA" id="ARBA00023288"/>
    </source>
</evidence>
<keyword evidence="5" id="KW-0592">Phosphate transport</keyword>
<keyword evidence="6 10" id="KW-0732">Signal</keyword>
<keyword evidence="7" id="KW-0564">Palmitate</keyword>
<evidence type="ECO:0000256" key="1">
    <source>
        <dbReference type="ARBA" id="ARBA00002841"/>
    </source>
</evidence>
<dbReference type="PANTHER" id="PTHR30570:SF1">
    <property type="entry name" value="PHOSPHATE-BINDING PROTEIN PSTS"/>
    <property type="match status" value="1"/>
</dbReference>
<dbReference type="Pfam" id="PF12849">
    <property type="entry name" value="PBP_like_2"/>
    <property type="match status" value="2"/>
</dbReference>
<evidence type="ECO:0000313" key="16">
    <source>
        <dbReference type="Proteomes" id="UP000768180"/>
    </source>
</evidence>
<keyword evidence="5" id="KW-0813">Transport</keyword>
<evidence type="ECO:0000256" key="10">
    <source>
        <dbReference type="SAM" id="SignalP"/>
    </source>
</evidence>
<evidence type="ECO:0000256" key="4">
    <source>
        <dbReference type="ARBA" id="ARBA00011529"/>
    </source>
</evidence>
<dbReference type="InterPro" id="IPR050811">
    <property type="entry name" value="Phosphate_ABC_transporter"/>
</dbReference>
<evidence type="ECO:0000256" key="2">
    <source>
        <dbReference type="ARBA" id="ARBA00004193"/>
    </source>
</evidence>